<feature type="domain" description="Response regulatory" evidence="5">
    <location>
        <begin position="9"/>
        <end position="126"/>
    </location>
</feature>
<accession>A0A918RX27</accession>
<evidence type="ECO:0000259" key="5">
    <source>
        <dbReference type="PROSITE" id="PS50110"/>
    </source>
</evidence>
<proteinExistence type="predicted"/>
<dbReference type="InterPro" id="IPR051015">
    <property type="entry name" value="EvgA-like"/>
</dbReference>
<dbReference type="EMBL" id="BMXA01000004">
    <property type="protein sequence ID" value="GHA14179.1"/>
    <property type="molecule type" value="Genomic_DNA"/>
</dbReference>
<dbReference type="SUPFAM" id="SSF46894">
    <property type="entry name" value="C-terminal effector domain of the bipartite response regulators"/>
    <property type="match status" value="1"/>
</dbReference>
<dbReference type="Gene3D" id="3.40.50.2300">
    <property type="match status" value="1"/>
</dbReference>
<dbReference type="GO" id="GO:0003677">
    <property type="term" value="F:DNA binding"/>
    <property type="evidence" value="ECO:0007669"/>
    <property type="project" value="UniProtKB-KW"/>
</dbReference>
<dbReference type="Pfam" id="PF00196">
    <property type="entry name" value="GerE"/>
    <property type="match status" value="1"/>
</dbReference>
<reference evidence="6" key="2">
    <citation type="submission" date="2020-09" db="EMBL/GenBank/DDBJ databases">
        <authorList>
            <person name="Sun Q."/>
            <person name="Kim S."/>
        </authorList>
    </citation>
    <scope>NUCLEOTIDE SEQUENCE</scope>
    <source>
        <strain evidence="6">KCTC 12711</strain>
    </source>
</reference>
<dbReference type="PANTHER" id="PTHR45566:SF1">
    <property type="entry name" value="HTH-TYPE TRANSCRIPTIONAL REGULATOR YHJB-RELATED"/>
    <property type="match status" value="1"/>
</dbReference>
<gene>
    <name evidence="6" type="ORF">GCM10008090_24950</name>
</gene>
<dbReference type="Proteomes" id="UP000614811">
    <property type="component" value="Unassembled WGS sequence"/>
</dbReference>
<organism evidence="6 7">
    <name type="scientific">Arenicella chitinivorans</name>
    <dbReference type="NCBI Taxonomy" id="1329800"/>
    <lineage>
        <taxon>Bacteria</taxon>
        <taxon>Pseudomonadati</taxon>
        <taxon>Pseudomonadota</taxon>
        <taxon>Gammaproteobacteria</taxon>
        <taxon>Arenicellales</taxon>
        <taxon>Arenicellaceae</taxon>
        <taxon>Arenicella</taxon>
    </lineage>
</organism>
<dbReference type="GO" id="GO:0000160">
    <property type="term" value="P:phosphorelay signal transduction system"/>
    <property type="evidence" value="ECO:0007669"/>
    <property type="project" value="InterPro"/>
</dbReference>
<reference evidence="6" key="1">
    <citation type="journal article" date="2014" name="Int. J. Syst. Evol. Microbiol.">
        <title>Complete genome sequence of Corynebacterium casei LMG S-19264T (=DSM 44701T), isolated from a smear-ripened cheese.</title>
        <authorList>
            <consortium name="US DOE Joint Genome Institute (JGI-PGF)"/>
            <person name="Walter F."/>
            <person name="Albersmeier A."/>
            <person name="Kalinowski J."/>
            <person name="Ruckert C."/>
        </authorList>
    </citation>
    <scope>NUCLEOTIDE SEQUENCE</scope>
    <source>
        <strain evidence="6">KCTC 12711</strain>
    </source>
</reference>
<dbReference type="InterPro" id="IPR016032">
    <property type="entry name" value="Sig_transdc_resp-reg_C-effctor"/>
</dbReference>
<dbReference type="InterPro" id="IPR011006">
    <property type="entry name" value="CheY-like_superfamily"/>
</dbReference>
<evidence type="ECO:0000256" key="1">
    <source>
        <dbReference type="ARBA" id="ARBA00022553"/>
    </source>
</evidence>
<sequence length="216" mass="23733">MPMSKTNKQILLVDDHALFADGLKLILENLDGLDSVTISTDAFAVLSNRETLSQYDLVLIDLHMPRFSGFAFLTAVQTQSIPVTVAVISGTEKKSDIERALTLGAQGFIPKDSPSDELLSAVSSMLSGQRYLPLHWAGEIDWSPVERESKSAQTNLTERQMQVLELMRDGMQNKQIAVVLGVSVSSVKGHIELLFKNLNVNNRTACVQAAREAHII</sequence>
<name>A0A918RX27_9GAMM</name>
<dbReference type="PROSITE" id="PS50043">
    <property type="entry name" value="HTH_LUXR_2"/>
    <property type="match status" value="1"/>
</dbReference>
<dbReference type="PROSITE" id="PS50110">
    <property type="entry name" value="RESPONSE_REGULATORY"/>
    <property type="match status" value="1"/>
</dbReference>
<keyword evidence="2 6" id="KW-0238">DNA-binding</keyword>
<dbReference type="InterPro" id="IPR058245">
    <property type="entry name" value="NreC/VraR/RcsB-like_REC"/>
</dbReference>
<dbReference type="InterPro" id="IPR000792">
    <property type="entry name" value="Tscrpt_reg_LuxR_C"/>
</dbReference>
<dbReference type="CDD" id="cd17535">
    <property type="entry name" value="REC_NarL-like"/>
    <property type="match status" value="1"/>
</dbReference>
<dbReference type="SMART" id="SM00421">
    <property type="entry name" value="HTH_LUXR"/>
    <property type="match status" value="1"/>
</dbReference>
<dbReference type="PRINTS" id="PR00038">
    <property type="entry name" value="HTHLUXR"/>
</dbReference>
<protein>
    <submittedName>
        <fullName evidence="6">DNA-binding response regulator</fullName>
    </submittedName>
</protein>
<evidence type="ECO:0000256" key="3">
    <source>
        <dbReference type="PROSITE-ProRule" id="PRU00169"/>
    </source>
</evidence>
<keyword evidence="7" id="KW-1185">Reference proteome</keyword>
<dbReference type="GO" id="GO:0006355">
    <property type="term" value="P:regulation of DNA-templated transcription"/>
    <property type="evidence" value="ECO:0007669"/>
    <property type="project" value="InterPro"/>
</dbReference>
<evidence type="ECO:0000256" key="2">
    <source>
        <dbReference type="ARBA" id="ARBA00023125"/>
    </source>
</evidence>
<dbReference type="AlphaFoldDB" id="A0A918RX27"/>
<feature type="domain" description="HTH luxR-type" evidence="4">
    <location>
        <begin position="149"/>
        <end position="216"/>
    </location>
</feature>
<dbReference type="InterPro" id="IPR001789">
    <property type="entry name" value="Sig_transdc_resp-reg_receiver"/>
</dbReference>
<evidence type="ECO:0000313" key="6">
    <source>
        <dbReference type="EMBL" id="GHA14179.1"/>
    </source>
</evidence>
<comment type="caution">
    <text evidence="6">The sequence shown here is derived from an EMBL/GenBank/DDBJ whole genome shotgun (WGS) entry which is preliminary data.</text>
</comment>
<evidence type="ECO:0000313" key="7">
    <source>
        <dbReference type="Proteomes" id="UP000614811"/>
    </source>
</evidence>
<dbReference type="Pfam" id="PF00072">
    <property type="entry name" value="Response_reg"/>
    <property type="match status" value="1"/>
</dbReference>
<feature type="modified residue" description="4-aspartylphosphate" evidence="3">
    <location>
        <position position="61"/>
    </location>
</feature>
<dbReference type="SUPFAM" id="SSF52172">
    <property type="entry name" value="CheY-like"/>
    <property type="match status" value="1"/>
</dbReference>
<dbReference type="SMART" id="SM00448">
    <property type="entry name" value="REC"/>
    <property type="match status" value="1"/>
</dbReference>
<evidence type="ECO:0000259" key="4">
    <source>
        <dbReference type="PROSITE" id="PS50043"/>
    </source>
</evidence>
<dbReference type="PANTHER" id="PTHR45566">
    <property type="entry name" value="HTH-TYPE TRANSCRIPTIONAL REGULATOR YHJB-RELATED"/>
    <property type="match status" value="1"/>
</dbReference>
<keyword evidence="1 3" id="KW-0597">Phosphoprotein</keyword>